<dbReference type="PANTHER" id="PTHR33112:SF10">
    <property type="entry name" value="TOL"/>
    <property type="match status" value="1"/>
</dbReference>
<dbReference type="InterPro" id="IPR010730">
    <property type="entry name" value="HET"/>
</dbReference>
<sequence>MASGSFKYHRHHPSLQFIINASNSGCWVCYRLLEAVREIGINEESSFKWTLDRRSEPKYSYQLWFYAGHKCIAIGSLSLVPYKEYDGSVTNYAPIAGSDTMSDAALVQANKWYHECLSRHSACNFPLLSESRVPTRLLRVDEDQSYARLVITREEAIENSDYLTLSHCWGGLDILKLTSANLNNFKEGISLGVLPKTFVEAITVARNLSVPYIWIDSLCIIQDSIHDWQVESALMDHVYSNSKLNIMATVSKNGHEGLSRARDSRNLELCAEVESKWENAENDTFRLVNDVIWESAMNGAPLIKRGWVLQERILSPRSLHFCENELFWECREKIACETYPTGLPSICSNNSQSNVKIREPSGSESYKEIHMVHRTSASKTKKDVAYDRWATWIMLYSRAYLTNDSDKLVAVSALAKFTRTALDDIYVAGLWRSKFVDQLVWSSFRRNPRPTEYRAPSWSWASVNGEICFASIMPNTQYQIEIDEVQVVPLSPVDVTGSVFVGFFRARGLLIRETLIQKPKYDNLFYFFGDGHVPIYVSLDMPADKYKEPVVVLPILNYSLRPEDNPSGYLPTRFQALILQPRAGSPNGFYTRIGLAQSDISFIKDERHGKLAAIGNTLRKLLRRDPVSSSKSHRFSRNEIGVNSGIDESLYLADSPGSFIVY</sequence>
<dbReference type="PANTHER" id="PTHR33112">
    <property type="entry name" value="DOMAIN PROTEIN, PUTATIVE-RELATED"/>
    <property type="match status" value="1"/>
</dbReference>
<dbReference type="EMBL" id="VIGI01000008">
    <property type="protein sequence ID" value="KAB8297222.1"/>
    <property type="molecule type" value="Genomic_DNA"/>
</dbReference>
<evidence type="ECO:0000259" key="1">
    <source>
        <dbReference type="Pfam" id="PF06985"/>
    </source>
</evidence>
<organism evidence="2 3">
    <name type="scientific">Monilinia laxa</name>
    <name type="common">Brown rot fungus</name>
    <name type="synonym">Sclerotinia laxa</name>
    <dbReference type="NCBI Taxonomy" id="61186"/>
    <lineage>
        <taxon>Eukaryota</taxon>
        <taxon>Fungi</taxon>
        <taxon>Dikarya</taxon>
        <taxon>Ascomycota</taxon>
        <taxon>Pezizomycotina</taxon>
        <taxon>Leotiomycetes</taxon>
        <taxon>Helotiales</taxon>
        <taxon>Sclerotiniaceae</taxon>
        <taxon>Monilinia</taxon>
    </lineage>
</organism>
<dbReference type="AlphaFoldDB" id="A0A5N6K4B3"/>
<protein>
    <recommendedName>
        <fullName evidence="1">Heterokaryon incompatibility domain-containing protein</fullName>
    </recommendedName>
</protein>
<keyword evidence="3" id="KW-1185">Reference proteome</keyword>
<dbReference type="OrthoDB" id="5362512at2759"/>
<comment type="caution">
    <text evidence="2">The sequence shown here is derived from an EMBL/GenBank/DDBJ whole genome shotgun (WGS) entry which is preliminary data.</text>
</comment>
<dbReference type="Pfam" id="PF06985">
    <property type="entry name" value="HET"/>
    <property type="match status" value="1"/>
</dbReference>
<reference evidence="2 3" key="1">
    <citation type="submission" date="2019-06" db="EMBL/GenBank/DDBJ databases">
        <title>Genome Sequence of the Brown Rot Fungal Pathogen Monilinia laxa.</title>
        <authorList>
            <person name="De Miccolis Angelini R.M."/>
            <person name="Landi L."/>
            <person name="Abate D."/>
            <person name="Pollastro S."/>
            <person name="Romanazzi G."/>
            <person name="Faretra F."/>
        </authorList>
    </citation>
    <scope>NUCLEOTIDE SEQUENCE [LARGE SCALE GENOMIC DNA]</scope>
    <source>
        <strain evidence="2 3">Mlax316</strain>
    </source>
</reference>
<evidence type="ECO:0000313" key="2">
    <source>
        <dbReference type="EMBL" id="KAB8297222.1"/>
    </source>
</evidence>
<name>A0A5N6K4B3_MONLA</name>
<accession>A0A5N6K4B3</accession>
<proteinExistence type="predicted"/>
<evidence type="ECO:0000313" key="3">
    <source>
        <dbReference type="Proteomes" id="UP000326757"/>
    </source>
</evidence>
<dbReference type="Proteomes" id="UP000326757">
    <property type="component" value="Unassembled WGS sequence"/>
</dbReference>
<feature type="domain" description="Heterokaryon incompatibility" evidence="1">
    <location>
        <begin position="162"/>
        <end position="311"/>
    </location>
</feature>
<gene>
    <name evidence="2" type="ORF">EYC80_002593</name>
</gene>